<proteinExistence type="predicted"/>
<name>A0A917WBW0_9RHOB</name>
<sequence length="78" mass="8637">MSTLERLAEALGADVMKAMDETGDERLFMEVAGVIGTASQTLEEAFLTDIRVRLAERKARAHLIARVKQHRAAQKKQG</sequence>
<evidence type="ECO:0000313" key="2">
    <source>
        <dbReference type="Proteomes" id="UP000649829"/>
    </source>
</evidence>
<dbReference type="RefSeq" id="WP_028285693.1">
    <property type="nucleotide sequence ID" value="NZ_BMLF01000001.1"/>
</dbReference>
<evidence type="ECO:0000313" key="1">
    <source>
        <dbReference type="EMBL" id="GGL88236.1"/>
    </source>
</evidence>
<dbReference type="Proteomes" id="UP000649829">
    <property type="component" value="Unassembled WGS sequence"/>
</dbReference>
<accession>A0A917WBW0</accession>
<reference evidence="1" key="1">
    <citation type="journal article" date="2014" name="Int. J. Syst. Evol. Microbiol.">
        <title>Complete genome sequence of Corynebacterium casei LMG S-19264T (=DSM 44701T), isolated from a smear-ripened cheese.</title>
        <authorList>
            <consortium name="US DOE Joint Genome Institute (JGI-PGF)"/>
            <person name="Walter F."/>
            <person name="Albersmeier A."/>
            <person name="Kalinowski J."/>
            <person name="Ruckert C."/>
        </authorList>
    </citation>
    <scope>NUCLEOTIDE SEQUENCE</scope>
    <source>
        <strain evidence="1">CGMCC 1.6293</strain>
    </source>
</reference>
<comment type="caution">
    <text evidence="1">The sequence shown here is derived from an EMBL/GenBank/DDBJ whole genome shotgun (WGS) entry which is preliminary data.</text>
</comment>
<dbReference type="EMBL" id="BMLF01000001">
    <property type="protein sequence ID" value="GGL88236.1"/>
    <property type="molecule type" value="Genomic_DNA"/>
</dbReference>
<gene>
    <name evidence="1" type="ORF">GCM10011534_07820</name>
</gene>
<reference evidence="1" key="2">
    <citation type="submission" date="2020-09" db="EMBL/GenBank/DDBJ databases">
        <authorList>
            <person name="Sun Q."/>
            <person name="Zhou Y."/>
        </authorList>
    </citation>
    <scope>NUCLEOTIDE SEQUENCE</scope>
    <source>
        <strain evidence="1">CGMCC 1.6293</strain>
    </source>
</reference>
<organism evidence="1 2">
    <name type="scientific">Pseudooceanicola nanhaiensis</name>
    <dbReference type="NCBI Taxonomy" id="375761"/>
    <lineage>
        <taxon>Bacteria</taxon>
        <taxon>Pseudomonadati</taxon>
        <taxon>Pseudomonadota</taxon>
        <taxon>Alphaproteobacteria</taxon>
        <taxon>Rhodobacterales</taxon>
        <taxon>Paracoccaceae</taxon>
        <taxon>Pseudooceanicola</taxon>
    </lineage>
</organism>
<keyword evidence="2" id="KW-1185">Reference proteome</keyword>
<dbReference type="AlphaFoldDB" id="A0A917WBW0"/>
<protein>
    <submittedName>
        <fullName evidence="1">Uncharacterized protein</fullName>
    </submittedName>
</protein>